<dbReference type="Gene3D" id="3.10.20.370">
    <property type="match status" value="1"/>
</dbReference>
<dbReference type="Proteomes" id="UP000005237">
    <property type="component" value="Unassembled WGS sequence"/>
</dbReference>
<dbReference type="GO" id="GO:0004519">
    <property type="term" value="F:endonuclease activity"/>
    <property type="evidence" value="ECO:0007669"/>
    <property type="project" value="UniProtKB-KW"/>
</dbReference>
<dbReference type="SUPFAM" id="SSF56672">
    <property type="entry name" value="DNA/RNA polymerases"/>
    <property type="match status" value="1"/>
</dbReference>
<name>A0A8R1HYL5_CAEJA</name>
<evidence type="ECO:0000259" key="2">
    <source>
        <dbReference type="Pfam" id="PF17919"/>
    </source>
</evidence>
<dbReference type="Gene3D" id="3.30.70.270">
    <property type="match status" value="2"/>
</dbReference>
<dbReference type="InterPro" id="IPR043128">
    <property type="entry name" value="Rev_trsase/Diguanyl_cyclase"/>
</dbReference>
<dbReference type="PANTHER" id="PTHR37984">
    <property type="entry name" value="PROTEIN CBG26694"/>
    <property type="match status" value="1"/>
</dbReference>
<evidence type="ECO:0000256" key="1">
    <source>
        <dbReference type="ARBA" id="ARBA00023268"/>
    </source>
</evidence>
<keyword evidence="1" id="KW-0511">Multifunctional enzyme</keyword>
<sequence length="462" mass="52098">MSETLEHQAIDLQKIMEKIRGSGMKLRASKCHIAQPKVEYLGHRITPDGVQTEEKKVEKMKQYPRPTNRKEMQSFLGLMRYYRGFVLNFSKIASPLTPLTSKKVEWQWGDEQEEAYQNLRNAICVAPVLAQPDVDAAVNGNRPFLIYTDASRKGVGAVLAQEDKNGEQHPIAFASKSLTPAETRYHITDLEALAMMFALARFKTIVYEGQVYCSKVSLGCKSIRGASLIQVLRYVNDGSDGETKELLKVVNELKLDSDKHDPLDHELWLEELRMSDEGWKELIEILEKGETEGKVRVKGIKGLVLVENYALIGRSLRNTEIPESNRKVVPKSARNLLVKELHEGDLGGHFQKMLRQFVDADSIPFTLHSSFKVLNIVVLLSILINTRNEHFPQVLNRIEARAASRPIEHFDSFSREPVLCEVAGVNGSIVLLECITAVCTEHASFLRHSLPAWNEASRGAKK</sequence>
<dbReference type="InterPro" id="IPR041577">
    <property type="entry name" value="RT_RNaseH_2"/>
</dbReference>
<protein>
    <submittedName>
        <fullName evidence="3">RT_RNaseH_2 domain-containing protein</fullName>
    </submittedName>
</protein>
<dbReference type="InterPro" id="IPR050951">
    <property type="entry name" value="Retrovirus_Pol_polyprotein"/>
</dbReference>
<keyword evidence="4" id="KW-1185">Reference proteome</keyword>
<feature type="domain" description="Reverse transcriptase/retrotransposon-derived protein RNase H-like" evidence="2">
    <location>
        <begin position="108"/>
        <end position="210"/>
    </location>
</feature>
<evidence type="ECO:0000313" key="4">
    <source>
        <dbReference type="Proteomes" id="UP000005237"/>
    </source>
</evidence>
<dbReference type="PANTHER" id="PTHR37984:SF5">
    <property type="entry name" value="PROTEIN NYNRIN-LIKE"/>
    <property type="match status" value="1"/>
</dbReference>
<dbReference type="Pfam" id="PF17919">
    <property type="entry name" value="RT_RNaseH_2"/>
    <property type="match status" value="1"/>
</dbReference>
<dbReference type="InterPro" id="IPR043502">
    <property type="entry name" value="DNA/RNA_pol_sf"/>
</dbReference>
<evidence type="ECO:0000313" key="3">
    <source>
        <dbReference type="EnsemblMetazoa" id="CJA14635b.1"/>
    </source>
</evidence>
<accession>A0A8R1HYL5</accession>
<proteinExistence type="predicted"/>
<dbReference type="GO" id="GO:0003964">
    <property type="term" value="F:RNA-directed DNA polymerase activity"/>
    <property type="evidence" value="ECO:0007669"/>
    <property type="project" value="UniProtKB-KW"/>
</dbReference>
<reference evidence="4" key="1">
    <citation type="submission" date="2010-08" db="EMBL/GenBank/DDBJ databases">
        <authorList>
            <consortium name="Caenorhabditis japonica Sequencing Consortium"/>
            <person name="Wilson R.K."/>
        </authorList>
    </citation>
    <scope>NUCLEOTIDE SEQUENCE [LARGE SCALE GENOMIC DNA]</scope>
    <source>
        <strain evidence="4">DF5081</strain>
    </source>
</reference>
<organism evidence="3 4">
    <name type="scientific">Caenorhabditis japonica</name>
    <dbReference type="NCBI Taxonomy" id="281687"/>
    <lineage>
        <taxon>Eukaryota</taxon>
        <taxon>Metazoa</taxon>
        <taxon>Ecdysozoa</taxon>
        <taxon>Nematoda</taxon>
        <taxon>Chromadorea</taxon>
        <taxon>Rhabditida</taxon>
        <taxon>Rhabditina</taxon>
        <taxon>Rhabditomorpha</taxon>
        <taxon>Rhabditoidea</taxon>
        <taxon>Rhabditidae</taxon>
        <taxon>Peloderinae</taxon>
        <taxon>Caenorhabditis</taxon>
    </lineage>
</organism>
<reference evidence="3" key="2">
    <citation type="submission" date="2022-06" db="UniProtKB">
        <authorList>
            <consortium name="EnsemblMetazoa"/>
        </authorList>
    </citation>
    <scope>IDENTIFICATION</scope>
    <source>
        <strain evidence="3">DF5081</strain>
    </source>
</reference>
<dbReference type="EnsemblMetazoa" id="CJA14635b.1">
    <property type="protein sequence ID" value="CJA14635b.1"/>
    <property type="gene ID" value="WBGene00133839"/>
</dbReference>